<dbReference type="EMBL" id="CM046391">
    <property type="protein sequence ID" value="KAI8557356.1"/>
    <property type="molecule type" value="Genomic_DNA"/>
</dbReference>
<dbReference type="Proteomes" id="UP001062846">
    <property type="component" value="Chromosome 4"/>
</dbReference>
<name>A0ACC0NWH5_RHOML</name>
<accession>A0ACC0NWH5</accession>
<evidence type="ECO:0000313" key="1">
    <source>
        <dbReference type="EMBL" id="KAI8557356.1"/>
    </source>
</evidence>
<keyword evidence="2" id="KW-1185">Reference proteome</keyword>
<sequence length="50" mass="5839">MISDRVNFWYICSTRRALRSERFLSLERDRRGGDLPCTTRCAIRGSTPCD</sequence>
<evidence type="ECO:0000313" key="2">
    <source>
        <dbReference type="Proteomes" id="UP001062846"/>
    </source>
</evidence>
<proteinExistence type="predicted"/>
<protein>
    <submittedName>
        <fullName evidence="1">Uncharacterized protein</fullName>
    </submittedName>
</protein>
<gene>
    <name evidence="1" type="ORF">RHMOL_Rhmol04G0004500</name>
</gene>
<reference evidence="1" key="1">
    <citation type="submission" date="2022-02" db="EMBL/GenBank/DDBJ databases">
        <title>Plant Genome Project.</title>
        <authorList>
            <person name="Zhang R.-G."/>
        </authorList>
    </citation>
    <scope>NUCLEOTIDE SEQUENCE</scope>
    <source>
        <strain evidence="1">AT1</strain>
    </source>
</reference>
<comment type="caution">
    <text evidence="1">The sequence shown here is derived from an EMBL/GenBank/DDBJ whole genome shotgun (WGS) entry which is preliminary data.</text>
</comment>
<organism evidence="1 2">
    <name type="scientific">Rhododendron molle</name>
    <name type="common">Chinese azalea</name>
    <name type="synonym">Azalea mollis</name>
    <dbReference type="NCBI Taxonomy" id="49168"/>
    <lineage>
        <taxon>Eukaryota</taxon>
        <taxon>Viridiplantae</taxon>
        <taxon>Streptophyta</taxon>
        <taxon>Embryophyta</taxon>
        <taxon>Tracheophyta</taxon>
        <taxon>Spermatophyta</taxon>
        <taxon>Magnoliopsida</taxon>
        <taxon>eudicotyledons</taxon>
        <taxon>Gunneridae</taxon>
        <taxon>Pentapetalae</taxon>
        <taxon>asterids</taxon>
        <taxon>Ericales</taxon>
        <taxon>Ericaceae</taxon>
        <taxon>Ericoideae</taxon>
        <taxon>Rhodoreae</taxon>
        <taxon>Rhododendron</taxon>
    </lineage>
</organism>